<dbReference type="EMBL" id="EQ973857">
    <property type="protein sequence ID" value="EEF41957.1"/>
    <property type="molecule type" value="Genomic_DNA"/>
</dbReference>
<keyword evidence="2" id="KW-1185">Reference proteome</keyword>
<dbReference type="AlphaFoldDB" id="B9S3H5"/>
<gene>
    <name evidence="1" type="ORF">RCOM_0734930</name>
</gene>
<accession>B9S3H5</accession>
<dbReference type="InParanoid" id="B9S3H5"/>
<evidence type="ECO:0000313" key="1">
    <source>
        <dbReference type="EMBL" id="EEF41957.1"/>
    </source>
</evidence>
<protein>
    <submittedName>
        <fullName evidence="1">Uncharacterized protein</fullName>
    </submittedName>
</protein>
<proteinExistence type="predicted"/>
<evidence type="ECO:0000313" key="2">
    <source>
        <dbReference type="Proteomes" id="UP000008311"/>
    </source>
</evidence>
<name>B9S3H5_RICCO</name>
<organism evidence="1 2">
    <name type="scientific">Ricinus communis</name>
    <name type="common">Castor bean</name>
    <dbReference type="NCBI Taxonomy" id="3988"/>
    <lineage>
        <taxon>Eukaryota</taxon>
        <taxon>Viridiplantae</taxon>
        <taxon>Streptophyta</taxon>
        <taxon>Embryophyta</taxon>
        <taxon>Tracheophyta</taxon>
        <taxon>Spermatophyta</taxon>
        <taxon>Magnoliopsida</taxon>
        <taxon>eudicotyledons</taxon>
        <taxon>Gunneridae</taxon>
        <taxon>Pentapetalae</taxon>
        <taxon>rosids</taxon>
        <taxon>fabids</taxon>
        <taxon>Malpighiales</taxon>
        <taxon>Euphorbiaceae</taxon>
        <taxon>Acalyphoideae</taxon>
        <taxon>Acalypheae</taxon>
        <taxon>Ricinus</taxon>
    </lineage>
</organism>
<reference evidence="2" key="1">
    <citation type="journal article" date="2010" name="Nat. Biotechnol.">
        <title>Draft genome sequence of the oilseed species Ricinus communis.</title>
        <authorList>
            <person name="Chan A.P."/>
            <person name="Crabtree J."/>
            <person name="Zhao Q."/>
            <person name="Lorenzi H."/>
            <person name="Orvis J."/>
            <person name="Puiu D."/>
            <person name="Melake-Berhan A."/>
            <person name="Jones K.M."/>
            <person name="Redman J."/>
            <person name="Chen G."/>
            <person name="Cahoon E.B."/>
            <person name="Gedil M."/>
            <person name="Stanke M."/>
            <person name="Haas B.J."/>
            <person name="Wortman J.R."/>
            <person name="Fraser-Liggett C.M."/>
            <person name="Ravel J."/>
            <person name="Rabinowicz P.D."/>
        </authorList>
    </citation>
    <scope>NUCLEOTIDE SEQUENCE [LARGE SCALE GENOMIC DNA]</scope>
    <source>
        <strain evidence="2">cv. Hale</strain>
    </source>
</reference>
<sequence>MEMNKTSARSTKNYSSKVIDRDMICIYINGYCFLKTEVTVIIVVADEVAEGVDDSNITVILTLANHML</sequence>
<dbReference type="Proteomes" id="UP000008311">
    <property type="component" value="Unassembled WGS sequence"/>
</dbReference>